<dbReference type="InterPro" id="IPR013083">
    <property type="entry name" value="Znf_RING/FYVE/PHD"/>
</dbReference>
<dbReference type="PANTHER" id="PTHR23163:SF0">
    <property type="entry name" value="E3 UBIQUITIN-PROTEIN LIGASE BRE1"/>
    <property type="match status" value="1"/>
</dbReference>
<feature type="region of interest" description="Disordered" evidence="16">
    <location>
        <begin position="220"/>
        <end position="249"/>
    </location>
</feature>
<dbReference type="InterPro" id="IPR001841">
    <property type="entry name" value="Znf_RING"/>
</dbReference>
<evidence type="ECO:0000256" key="1">
    <source>
        <dbReference type="ARBA" id="ARBA00000900"/>
    </source>
</evidence>
<evidence type="ECO:0000256" key="4">
    <source>
        <dbReference type="ARBA" id="ARBA00005555"/>
    </source>
</evidence>
<dbReference type="EC" id="2.3.2.27" evidence="14"/>
<dbReference type="GO" id="GO:0016567">
    <property type="term" value="P:protein ubiquitination"/>
    <property type="evidence" value="ECO:0007669"/>
    <property type="project" value="UniProtKB-UniRule"/>
</dbReference>
<accession>A0A7D9H097</accession>
<evidence type="ECO:0000256" key="12">
    <source>
        <dbReference type="ARBA" id="ARBA00023242"/>
    </source>
</evidence>
<dbReference type="InterPro" id="IPR017907">
    <property type="entry name" value="Znf_RING_CS"/>
</dbReference>
<evidence type="ECO:0000256" key="8">
    <source>
        <dbReference type="ARBA" id="ARBA00022786"/>
    </source>
</evidence>
<keyword evidence="8 14" id="KW-0833">Ubl conjugation pathway</keyword>
<feature type="compositionally biased region" description="Basic and acidic residues" evidence="16">
    <location>
        <begin position="1"/>
        <end position="25"/>
    </location>
</feature>
<dbReference type="CDD" id="cd16499">
    <property type="entry name" value="RING-HC_Bre1-like"/>
    <property type="match status" value="1"/>
</dbReference>
<evidence type="ECO:0000256" key="2">
    <source>
        <dbReference type="ARBA" id="ARBA00004123"/>
    </source>
</evidence>
<evidence type="ECO:0000256" key="7">
    <source>
        <dbReference type="ARBA" id="ARBA00022771"/>
    </source>
</evidence>
<evidence type="ECO:0000256" key="6">
    <source>
        <dbReference type="ARBA" id="ARBA00022723"/>
    </source>
</evidence>
<feature type="coiled-coil region" evidence="15">
    <location>
        <begin position="579"/>
        <end position="648"/>
    </location>
</feature>
<dbReference type="PROSITE" id="PS50089">
    <property type="entry name" value="ZF_RING_2"/>
    <property type="match status" value="1"/>
</dbReference>
<dbReference type="Proteomes" id="UP000478008">
    <property type="component" value="Unassembled WGS sequence"/>
</dbReference>
<dbReference type="Gene3D" id="3.30.40.10">
    <property type="entry name" value="Zinc/RING finger domain, C3HC4 (zinc finger)"/>
    <property type="match status" value="1"/>
</dbReference>
<evidence type="ECO:0000256" key="3">
    <source>
        <dbReference type="ARBA" id="ARBA00004906"/>
    </source>
</evidence>
<feature type="compositionally biased region" description="Basic and acidic residues" evidence="16">
    <location>
        <begin position="220"/>
        <end position="235"/>
    </location>
</feature>
<dbReference type="SUPFAM" id="SSF57850">
    <property type="entry name" value="RING/U-box"/>
    <property type="match status" value="1"/>
</dbReference>
<keyword evidence="9 14" id="KW-0862">Zinc</keyword>
<evidence type="ECO:0000313" key="18">
    <source>
        <dbReference type="EMBL" id="VUG16844.1"/>
    </source>
</evidence>
<feature type="coiled-coil region" evidence="15">
    <location>
        <begin position="377"/>
        <end position="473"/>
    </location>
</feature>
<evidence type="ECO:0000256" key="16">
    <source>
        <dbReference type="SAM" id="MobiDB-lite"/>
    </source>
</evidence>
<keyword evidence="7 13" id="KW-0863">Zinc-finger</keyword>
<keyword evidence="6 14" id="KW-0479">Metal-binding</keyword>
<dbReference type="SMART" id="SM00184">
    <property type="entry name" value="RING"/>
    <property type="match status" value="1"/>
</dbReference>
<evidence type="ECO:0000256" key="15">
    <source>
        <dbReference type="SAM" id="Coils"/>
    </source>
</evidence>
<keyword evidence="19" id="KW-1185">Reference proteome</keyword>
<dbReference type="PANTHER" id="PTHR23163">
    <property type="entry name" value="RING FINGER PROTEIN-RELATED"/>
    <property type="match status" value="1"/>
</dbReference>
<reference evidence="18 19" key="1">
    <citation type="submission" date="2019-07" db="EMBL/GenBank/DDBJ databases">
        <authorList>
            <person name="Friedrich A."/>
            <person name="Schacherer J."/>
        </authorList>
    </citation>
    <scope>NUCLEOTIDE SEQUENCE [LARGE SCALE GENOMIC DNA]</scope>
</reference>
<protein>
    <recommendedName>
        <fullName evidence="14">E3 ubiquitin protein ligase</fullName>
        <ecNumber evidence="14">2.3.2.27</ecNumber>
    </recommendedName>
</protein>
<gene>
    <name evidence="18" type="primary">BRE1</name>
    <name evidence="18" type="ORF">DEBR0S1_27094G</name>
</gene>
<dbReference type="GO" id="GO:0005634">
    <property type="term" value="C:nucleus"/>
    <property type="evidence" value="ECO:0007669"/>
    <property type="project" value="UniProtKB-SubCell"/>
</dbReference>
<keyword evidence="10 14" id="KW-0156">Chromatin regulator</keyword>
<dbReference type="PROSITE" id="PS00518">
    <property type="entry name" value="ZF_RING_1"/>
    <property type="match status" value="1"/>
</dbReference>
<comment type="pathway">
    <text evidence="3 14">Protein modification; protein ubiquitination.</text>
</comment>
<feature type="coiled-coil region" evidence="15">
    <location>
        <begin position="178"/>
        <end position="212"/>
    </location>
</feature>
<dbReference type="EMBL" id="CABFWN010000001">
    <property type="protein sequence ID" value="VUG16844.1"/>
    <property type="molecule type" value="Genomic_DNA"/>
</dbReference>
<keyword evidence="12 14" id="KW-0539">Nucleus</keyword>
<feature type="domain" description="RING-type" evidence="17">
    <location>
        <begin position="660"/>
        <end position="699"/>
    </location>
</feature>
<organism evidence="18 19">
    <name type="scientific">Dekkera bruxellensis</name>
    <name type="common">Brettanomyces custersii</name>
    <dbReference type="NCBI Taxonomy" id="5007"/>
    <lineage>
        <taxon>Eukaryota</taxon>
        <taxon>Fungi</taxon>
        <taxon>Dikarya</taxon>
        <taxon>Ascomycota</taxon>
        <taxon>Saccharomycotina</taxon>
        <taxon>Pichiomycetes</taxon>
        <taxon>Pichiales</taxon>
        <taxon>Pichiaceae</taxon>
        <taxon>Brettanomyces</taxon>
    </lineage>
</organism>
<dbReference type="AlphaFoldDB" id="A0A7D9H097"/>
<evidence type="ECO:0000256" key="14">
    <source>
        <dbReference type="RuleBase" id="RU365038"/>
    </source>
</evidence>
<dbReference type="GO" id="GO:0033503">
    <property type="term" value="C:HULC complex"/>
    <property type="evidence" value="ECO:0007669"/>
    <property type="project" value="TreeGrafter"/>
</dbReference>
<dbReference type="GO" id="GO:0006325">
    <property type="term" value="P:chromatin organization"/>
    <property type="evidence" value="ECO:0007669"/>
    <property type="project" value="UniProtKB-KW"/>
</dbReference>
<comment type="catalytic activity">
    <reaction evidence="1 14">
        <text>S-ubiquitinyl-[E2 ubiquitin-conjugating enzyme]-L-cysteine + [acceptor protein]-L-lysine = [E2 ubiquitin-conjugating enzyme]-L-cysteine + N(6)-ubiquitinyl-[acceptor protein]-L-lysine.</text>
        <dbReference type="EC" id="2.3.2.27"/>
    </reaction>
</comment>
<comment type="subcellular location">
    <subcellularLocation>
        <location evidence="2 14">Nucleus</location>
    </subcellularLocation>
</comment>
<keyword evidence="11 14" id="KW-0175">Coiled coil</keyword>
<evidence type="ECO:0000256" key="9">
    <source>
        <dbReference type="ARBA" id="ARBA00022833"/>
    </source>
</evidence>
<comment type="similarity">
    <text evidence="4 14">Belongs to the BRE1 family.</text>
</comment>
<name>A0A7D9H097_DEKBR</name>
<feature type="region of interest" description="Disordered" evidence="16">
    <location>
        <begin position="1"/>
        <end position="31"/>
    </location>
</feature>
<keyword evidence="5 14" id="KW-0808">Transferase</keyword>
<dbReference type="GO" id="GO:0061630">
    <property type="term" value="F:ubiquitin protein ligase activity"/>
    <property type="evidence" value="ECO:0007669"/>
    <property type="project" value="UniProtKB-EC"/>
</dbReference>
<evidence type="ECO:0000256" key="13">
    <source>
        <dbReference type="PROSITE-ProRule" id="PRU00175"/>
    </source>
</evidence>
<evidence type="ECO:0000313" key="19">
    <source>
        <dbReference type="Proteomes" id="UP000478008"/>
    </source>
</evidence>
<evidence type="ECO:0000259" key="17">
    <source>
        <dbReference type="PROSITE" id="PS50089"/>
    </source>
</evidence>
<dbReference type="Pfam" id="PF08647">
    <property type="entry name" value="BRE1"/>
    <property type="match status" value="1"/>
</dbReference>
<evidence type="ECO:0000256" key="10">
    <source>
        <dbReference type="ARBA" id="ARBA00022853"/>
    </source>
</evidence>
<dbReference type="Pfam" id="PF13923">
    <property type="entry name" value="zf-C3HC4_2"/>
    <property type="match status" value="1"/>
</dbReference>
<dbReference type="GO" id="GO:0008270">
    <property type="term" value="F:zinc ion binding"/>
    <property type="evidence" value="ECO:0007669"/>
    <property type="project" value="UniProtKB-KW"/>
</dbReference>
<proteinExistence type="inferred from homology"/>
<evidence type="ECO:0000256" key="5">
    <source>
        <dbReference type="ARBA" id="ARBA00022679"/>
    </source>
</evidence>
<feature type="coiled-coil region" evidence="15">
    <location>
        <begin position="257"/>
        <end position="312"/>
    </location>
</feature>
<evidence type="ECO:0000256" key="11">
    <source>
        <dbReference type="ARBA" id="ARBA00023054"/>
    </source>
</evidence>
<dbReference type="UniPathway" id="UPA00143"/>
<dbReference type="InterPro" id="IPR013956">
    <property type="entry name" value="E3_ubiquit_lig_Bre1"/>
</dbReference>
<sequence>MPSSKRGDIPSFEDRPSKRMKRSDTPLEELTDGGLLSQDDVVYYQKEAIYRLLNTIRHRNQRLRKEVKKMNGKYTILSKYYHIINNWWSEIIDNFKNFDLITKIENEDGSEFNQHLLISVPEMNDRTSGETKALTEELKGKREKLIALLQPILSLPVTNRDDKLVELEDSFTNLNAFKSNLEGENKMLKEKIEDLNQELDKYIKKVDVRKSKSLDRISDNLHDREELKEEEEGKKGNMNSSSSVDGNIEGESSLKEAQAVKYELEDLKVAFSSLKNEHKNVKEQLQKELTNISVLQKEISGLRSRLSNLSEDDLKGSPAYQSVITRNSELTAQLNQVKFNSSKIESQLYDMESNLTAHKKQLEDDAKSQIAANAAYITKLESDINRIRADRDKLRSENNILKAEKGKTELCDEYRQLNESLQKRLDELIVASKIEMDPEDGSVDDIKEETPDKISLIRKNKLLIKELKQMEEAFTSIRKSFATKLSKYVESDAYINKLSVEKSRADEKYFQAMRAKDALTAQNKILKGSITKQADLIDVLKSNEKRLIEKLDVEKSLYSKLKEVESLYTNDLTYQKNASREAEIKLSSTKKEFDSLKTELFGKQEALGEKDKVISSLNSKNESNESKVHELEKLIAKYRSNSRSAEDDAIDQALLTMTKCQLCNKNFKNVTLKSCGHCFCSECIHNRLASRMRKCPSCNKQFSNYDLLSIHL</sequence>